<dbReference type="GO" id="GO:0070531">
    <property type="term" value="C:BRCA1-A complex"/>
    <property type="evidence" value="ECO:0007669"/>
    <property type="project" value="TreeGrafter"/>
</dbReference>
<dbReference type="InterPro" id="IPR002110">
    <property type="entry name" value="Ankyrin_rpt"/>
</dbReference>
<dbReference type="InterPro" id="IPR036770">
    <property type="entry name" value="Ankyrin_rpt-contain_sf"/>
</dbReference>
<dbReference type="SMART" id="SM00248">
    <property type="entry name" value="ANK"/>
    <property type="match status" value="3"/>
</dbReference>
<feature type="region of interest" description="Disordered" evidence="4">
    <location>
        <begin position="394"/>
        <end position="417"/>
    </location>
</feature>
<evidence type="ECO:0000256" key="1">
    <source>
        <dbReference type="ARBA" id="ARBA00022737"/>
    </source>
</evidence>
<dbReference type="PROSITE" id="PS50297">
    <property type="entry name" value="ANK_REP_REGION"/>
    <property type="match status" value="2"/>
</dbReference>
<sequence length="417" mass="48355">MSSSSHESDERLHNGNEENNAEQMDHLAKVNFEKLKRLREKFNWEIEKERLELYNQLVNLIHDWKGQLPNLWDIFRPEEMDWFLAKDLKKSYSEDSRLIFFVARTGYTDKPIIDEDGKPLLRRTTAVHRAGRIHNRLMLTTLFQIYDRFDLNYTDKSGYTHLHAASELGEEEIVEKFFELGDDRQPLVQIDVQDSSGNTPLHLALDRGESDAALMLLKKGADVNLANEDGETALHLISNRDYYWSEDPKTFVKTFFKFVEARDKLGHTPLEQAVTSFMPEAVDALLNRGADVSNFPDPEVSDDTCTAHINEIICRRFCLRWALDPFMQLTRYRLPILCGEMILKNLKNEDLCLVPCAFGSVTLELGRSVASEFIYMVLMDMLWRLRRMSSRTITTTSSQRKRRNITSTAASETREKS</sequence>
<dbReference type="Proteomes" id="UP000479190">
    <property type="component" value="Unassembled WGS sequence"/>
</dbReference>
<reference evidence="5 6" key="1">
    <citation type="submission" date="2020-02" db="EMBL/GenBank/DDBJ databases">
        <authorList>
            <person name="Ferguson B K."/>
        </authorList>
    </citation>
    <scope>NUCLEOTIDE SEQUENCE [LARGE SCALE GENOMIC DNA]</scope>
</reference>
<feature type="repeat" description="ANK" evidence="3">
    <location>
        <begin position="196"/>
        <end position="228"/>
    </location>
</feature>
<dbReference type="Pfam" id="PF12796">
    <property type="entry name" value="Ank_2"/>
    <property type="match status" value="1"/>
</dbReference>
<organism evidence="5 6">
    <name type="scientific">Trichogramma brassicae</name>
    <dbReference type="NCBI Taxonomy" id="86971"/>
    <lineage>
        <taxon>Eukaryota</taxon>
        <taxon>Metazoa</taxon>
        <taxon>Ecdysozoa</taxon>
        <taxon>Arthropoda</taxon>
        <taxon>Hexapoda</taxon>
        <taxon>Insecta</taxon>
        <taxon>Pterygota</taxon>
        <taxon>Neoptera</taxon>
        <taxon>Endopterygota</taxon>
        <taxon>Hymenoptera</taxon>
        <taxon>Apocrita</taxon>
        <taxon>Proctotrupomorpha</taxon>
        <taxon>Chalcidoidea</taxon>
        <taxon>Trichogrammatidae</taxon>
        <taxon>Trichogramma</taxon>
    </lineage>
</organism>
<dbReference type="OrthoDB" id="616263at2759"/>
<feature type="repeat" description="ANK" evidence="3">
    <location>
        <begin position="265"/>
        <end position="297"/>
    </location>
</feature>
<evidence type="ECO:0000256" key="4">
    <source>
        <dbReference type="SAM" id="MobiDB-lite"/>
    </source>
</evidence>
<name>A0A6H5IT85_9HYME</name>
<dbReference type="GO" id="GO:0085020">
    <property type="term" value="P:protein K6-linked ubiquitination"/>
    <property type="evidence" value="ECO:0007669"/>
    <property type="project" value="TreeGrafter"/>
</dbReference>
<dbReference type="PROSITE" id="PS50088">
    <property type="entry name" value="ANK_REPEAT"/>
    <property type="match status" value="2"/>
</dbReference>
<keyword evidence="2 3" id="KW-0040">ANK repeat</keyword>
<evidence type="ECO:0000313" key="5">
    <source>
        <dbReference type="EMBL" id="CAB0040174.1"/>
    </source>
</evidence>
<dbReference type="GO" id="GO:0004842">
    <property type="term" value="F:ubiquitin-protein transferase activity"/>
    <property type="evidence" value="ECO:0007669"/>
    <property type="project" value="TreeGrafter"/>
</dbReference>
<proteinExistence type="predicted"/>
<gene>
    <name evidence="5" type="ORF">TBRA_LOCUS11904</name>
</gene>
<keyword evidence="1" id="KW-0677">Repeat</keyword>
<dbReference type="Gene3D" id="1.25.40.20">
    <property type="entry name" value="Ankyrin repeat-containing domain"/>
    <property type="match status" value="1"/>
</dbReference>
<evidence type="ECO:0000313" key="6">
    <source>
        <dbReference type="Proteomes" id="UP000479190"/>
    </source>
</evidence>
<feature type="region of interest" description="Disordered" evidence="4">
    <location>
        <begin position="1"/>
        <end position="23"/>
    </location>
</feature>
<feature type="compositionally biased region" description="Basic and acidic residues" evidence="4">
    <location>
        <begin position="1"/>
        <end position="16"/>
    </location>
</feature>
<dbReference type="AlphaFoldDB" id="A0A6H5IT85"/>
<dbReference type="GO" id="GO:0031436">
    <property type="term" value="C:BRCA1-BARD1 complex"/>
    <property type="evidence" value="ECO:0007669"/>
    <property type="project" value="TreeGrafter"/>
</dbReference>
<dbReference type="PANTHER" id="PTHR24171:SF8">
    <property type="entry name" value="BRCA1-ASSOCIATED RING DOMAIN PROTEIN 1"/>
    <property type="match status" value="1"/>
</dbReference>
<protein>
    <submittedName>
        <fullName evidence="5">Uncharacterized protein</fullName>
    </submittedName>
</protein>
<evidence type="ECO:0000256" key="2">
    <source>
        <dbReference type="ARBA" id="ARBA00023043"/>
    </source>
</evidence>
<accession>A0A6H5IT85</accession>
<keyword evidence="6" id="KW-1185">Reference proteome</keyword>
<evidence type="ECO:0000256" key="3">
    <source>
        <dbReference type="PROSITE-ProRule" id="PRU00023"/>
    </source>
</evidence>
<dbReference type="EMBL" id="CADCXV010001005">
    <property type="protein sequence ID" value="CAB0040174.1"/>
    <property type="molecule type" value="Genomic_DNA"/>
</dbReference>
<dbReference type="PANTHER" id="PTHR24171">
    <property type="entry name" value="ANKYRIN REPEAT DOMAIN-CONTAINING PROTEIN 39-RELATED"/>
    <property type="match status" value="1"/>
</dbReference>
<dbReference type="SUPFAM" id="SSF48403">
    <property type="entry name" value="Ankyrin repeat"/>
    <property type="match status" value="1"/>
</dbReference>